<dbReference type="InParanoid" id="A0A024FWS4"/>
<organism evidence="2 3">
    <name type="scientific">Albugo candida</name>
    <dbReference type="NCBI Taxonomy" id="65357"/>
    <lineage>
        <taxon>Eukaryota</taxon>
        <taxon>Sar</taxon>
        <taxon>Stramenopiles</taxon>
        <taxon>Oomycota</taxon>
        <taxon>Peronosporomycetes</taxon>
        <taxon>Albuginales</taxon>
        <taxon>Albuginaceae</taxon>
        <taxon>Albugo</taxon>
    </lineage>
</organism>
<evidence type="ECO:0000256" key="1">
    <source>
        <dbReference type="SAM" id="SignalP"/>
    </source>
</evidence>
<feature type="signal peptide" evidence="1">
    <location>
        <begin position="1"/>
        <end position="22"/>
    </location>
</feature>
<accession>A0A024FWS4</accession>
<keyword evidence="1" id="KW-0732">Signal</keyword>
<reference evidence="2 3" key="1">
    <citation type="submission" date="2012-05" db="EMBL/GenBank/DDBJ databases">
        <title>Recombination and specialization in a pathogen metapopulation.</title>
        <authorList>
            <person name="Gardiner A."/>
            <person name="Kemen E."/>
            <person name="Schultz-Larsen T."/>
            <person name="MacLean D."/>
            <person name="Van Oosterhout C."/>
            <person name="Jones J.D.G."/>
        </authorList>
    </citation>
    <scope>NUCLEOTIDE SEQUENCE [LARGE SCALE GENOMIC DNA]</scope>
    <source>
        <strain evidence="2 3">Ac Nc2</strain>
    </source>
</reference>
<protein>
    <recommendedName>
        <fullName evidence="4">Secreted protein</fullName>
    </recommendedName>
</protein>
<dbReference type="Proteomes" id="UP000053237">
    <property type="component" value="Unassembled WGS sequence"/>
</dbReference>
<dbReference type="EMBL" id="CAIX01001218">
    <property type="protein sequence ID" value="CCI11555.1"/>
    <property type="molecule type" value="Genomic_DNA"/>
</dbReference>
<evidence type="ECO:0000313" key="3">
    <source>
        <dbReference type="Proteomes" id="UP000053237"/>
    </source>
</evidence>
<keyword evidence="3" id="KW-1185">Reference proteome</keyword>
<dbReference type="AlphaFoldDB" id="A0A024FWS4"/>
<name>A0A024FWS4_9STRA</name>
<sequence length="222" mass="24042">MLRALAIPFSLICLNAQAPGDSEQHSNPHDANQVAAESFLLTDKFCSQKKNGEDCERLLLQLKEVFQQNAADSESTSQSIEPSCLTEEVHLPKLILSQCTEKNIPAGSVKNFCVKVDEAVRTALAYLGNQIPSLSTIKTRIPDKEILAVGQLAAALYVCISSPSIDPAKRSFTYDVAIAIICGLSGSFAAHIYHTNAMDVVRSQAVTLRSRPARSTGHTNQD</sequence>
<proteinExistence type="predicted"/>
<gene>
    <name evidence="2" type="ORF">BN9_131120</name>
</gene>
<evidence type="ECO:0008006" key="4">
    <source>
        <dbReference type="Google" id="ProtNLM"/>
    </source>
</evidence>
<evidence type="ECO:0000313" key="2">
    <source>
        <dbReference type="EMBL" id="CCI11555.1"/>
    </source>
</evidence>
<comment type="caution">
    <text evidence="2">The sequence shown here is derived from an EMBL/GenBank/DDBJ whole genome shotgun (WGS) entry which is preliminary data.</text>
</comment>
<feature type="chain" id="PRO_5001529326" description="Secreted protein" evidence="1">
    <location>
        <begin position="23"/>
        <end position="222"/>
    </location>
</feature>